<proteinExistence type="predicted"/>
<evidence type="ECO:0000313" key="2">
    <source>
        <dbReference type="EMBL" id="OHT01260.1"/>
    </source>
</evidence>
<dbReference type="PANTHER" id="PTHR22957">
    <property type="entry name" value="TBC1 DOMAIN FAMILY MEMBER GTPASE-ACTIVATING PROTEIN"/>
    <property type="match status" value="1"/>
</dbReference>
<dbReference type="InterPro" id="IPR000195">
    <property type="entry name" value="Rab-GAP-TBC_dom"/>
</dbReference>
<dbReference type="SMART" id="SM00164">
    <property type="entry name" value="TBC"/>
    <property type="match status" value="1"/>
</dbReference>
<dbReference type="RefSeq" id="XP_068354396.1">
    <property type="nucleotide sequence ID" value="XM_068508237.1"/>
</dbReference>
<dbReference type="PANTHER" id="PTHR22957:SF661">
    <property type="entry name" value="GH16847P"/>
    <property type="match status" value="1"/>
</dbReference>
<dbReference type="Proteomes" id="UP000179807">
    <property type="component" value="Unassembled WGS sequence"/>
</dbReference>
<accession>A0A1J4JUR1</accession>
<dbReference type="InterPro" id="IPR035969">
    <property type="entry name" value="Rab-GAP_TBC_sf"/>
</dbReference>
<dbReference type="GeneID" id="94842941"/>
<dbReference type="EMBL" id="MLAK01000920">
    <property type="protein sequence ID" value="OHT01260.1"/>
    <property type="molecule type" value="Genomic_DNA"/>
</dbReference>
<comment type="caution">
    <text evidence="2">The sequence shown here is derived from an EMBL/GenBank/DDBJ whole genome shotgun (WGS) entry which is preliminary data.</text>
</comment>
<keyword evidence="3" id="KW-1185">Reference proteome</keyword>
<dbReference type="PROSITE" id="PS50086">
    <property type="entry name" value="TBC_RABGAP"/>
    <property type="match status" value="1"/>
</dbReference>
<evidence type="ECO:0000259" key="1">
    <source>
        <dbReference type="PROSITE" id="PS50086"/>
    </source>
</evidence>
<sequence>MTAPLPPRRFQLCTIEPITEIVNGSLGVTGTLVLSRVEESYQLHFSPDERTLTQHITAIDNSPSKIPDGKWKINKKFRVDCGKLSTLQLHQEPLSITISRTDRSGVRSFTFGSSEFISMTELVEQLVINGIAVPAPPEQKNDKYLLYFYRRCHRNIYSYTPPHIQLSVTSNNDLEAFWAALHQFFTSLIIHLDTCDSLPKDPSYPLNIAAEACHERVLSQIREYSANISKIPVVENEIFNEKGQINNFEVIKKSIYQNGCPSKLLTYLLPFVIGVFKPDSTFESRAELMKELKTEFYQLYSQCTSLKASQIENHKKFLNAFRVIKHDVLRTDRQLPAFSKSTAFGLEILTRLLKTYCIFNPPIGYLQGMNDIFVPFILTYLPEWTPEGVPIIPDDIYSLYISSYILSLPKNHANNETNNEINNDIKSNIDEQINKKFLCGDVPPIIKDDEQLNAKIEAILPMIFWCFDAMLRNINHLCLLGDVTSRCKLIAKEIHSILMQVSPIAAIWMRRNSLDSLIWLYSDFVLLFKRSFQNSGKNGLWRVWLQLNCLSQPEKSLTYFVAAIIIQCFRQLTTLPGVQITTMMEAFPKILQTIESDDVANTILWLYEKAPPKEKIENNYHMKNEENEKPVKRSGFKYFETKWTGPCETVQNS</sequence>
<feature type="domain" description="Rab-GAP TBC" evidence="1">
    <location>
        <begin position="259"/>
        <end position="548"/>
    </location>
</feature>
<reference evidence="2" key="1">
    <citation type="submission" date="2016-10" db="EMBL/GenBank/DDBJ databases">
        <authorList>
            <person name="Benchimol M."/>
            <person name="Almeida L.G."/>
            <person name="Vasconcelos A.T."/>
            <person name="Perreira-Neves A."/>
            <person name="Rosa I.A."/>
            <person name="Tasca T."/>
            <person name="Bogo M.R."/>
            <person name="de Souza W."/>
        </authorList>
    </citation>
    <scope>NUCLEOTIDE SEQUENCE [LARGE SCALE GENOMIC DNA]</scope>
    <source>
        <strain evidence="2">K</strain>
    </source>
</reference>
<gene>
    <name evidence="2" type="ORF">TRFO_31971</name>
</gene>
<dbReference type="OrthoDB" id="10264062at2759"/>
<dbReference type="GO" id="GO:0005096">
    <property type="term" value="F:GTPase activator activity"/>
    <property type="evidence" value="ECO:0007669"/>
    <property type="project" value="TreeGrafter"/>
</dbReference>
<organism evidence="2 3">
    <name type="scientific">Tritrichomonas foetus</name>
    <dbReference type="NCBI Taxonomy" id="1144522"/>
    <lineage>
        <taxon>Eukaryota</taxon>
        <taxon>Metamonada</taxon>
        <taxon>Parabasalia</taxon>
        <taxon>Tritrichomonadida</taxon>
        <taxon>Tritrichomonadidae</taxon>
        <taxon>Tritrichomonas</taxon>
    </lineage>
</organism>
<protein>
    <recommendedName>
        <fullName evidence="1">Rab-GAP TBC domain-containing protein</fullName>
    </recommendedName>
</protein>
<dbReference type="SUPFAM" id="SSF47923">
    <property type="entry name" value="Ypt/Rab-GAP domain of gyp1p"/>
    <property type="match status" value="1"/>
</dbReference>
<dbReference type="AlphaFoldDB" id="A0A1J4JUR1"/>
<evidence type="ECO:0000313" key="3">
    <source>
        <dbReference type="Proteomes" id="UP000179807"/>
    </source>
</evidence>
<name>A0A1J4JUR1_9EUKA</name>
<dbReference type="Pfam" id="PF00566">
    <property type="entry name" value="RabGAP-TBC"/>
    <property type="match status" value="1"/>
</dbReference>
<dbReference type="VEuPathDB" id="TrichDB:TRFO_31971"/>
<dbReference type="Gene3D" id="1.10.8.270">
    <property type="entry name" value="putative rabgap domain of human tbc1 domain family member 14 like domains"/>
    <property type="match status" value="1"/>
</dbReference>